<protein>
    <submittedName>
        <fullName evidence="2">Uncharacterized protein</fullName>
    </submittedName>
</protein>
<feature type="compositionally biased region" description="Basic and acidic residues" evidence="1">
    <location>
        <begin position="13"/>
        <end position="25"/>
    </location>
</feature>
<proteinExistence type="predicted"/>
<evidence type="ECO:0000313" key="3">
    <source>
        <dbReference type="Proteomes" id="UP000298030"/>
    </source>
</evidence>
<gene>
    <name evidence="2" type="ORF">FA13DRAFT_1601965</name>
</gene>
<dbReference type="STRING" id="71717.A0A4Y7T1V7"/>
<dbReference type="AlphaFoldDB" id="A0A4Y7T1V7"/>
<accession>A0A4Y7T1V7</accession>
<dbReference type="OrthoDB" id="3254233at2759"/>
<reference evidence="2 3" key="1">
    <citation type="journal article" date="2019" name="Nat. Ecol. Evol.">
        <title>Megaphylogeny resolves global patterns of mushroom evolution.</title>
        <authorList>
            <person name="Varga T."/>
            <person name="Krizsan K."/>
            <person name="Foldi C."/>
            <person name="Dima B."/>
            <person name="Sanchez-Garcia M."/>
            <person name="Sanchez-Ramirez S."/>
            <person name="Szollosi G.J."/>
            <person name="Szarkandi J.G."/>
            <person name="Papp V."/>
            <person name="Albert L."/>
            <person name="Andreopoulos W."/>
            <person name="Angelini C."/>
            <person name="Antonin V."/>
            <person name="Barry K.W."/>
            <person name="Bougher N.L."/>
            <person name="Buchanan P."/>
            <person name="Buyck B."/>
            <person name="Bense V."/>
            <person name="Catcheside P."/>
            <person name="Chovatia M."/>
            <person name="Cooper J."/>
            <person name="Damon W."/>
            <person name="Desjardin D."/>
            <person name="Finy P."/>
            <person name="Geml J."/>
            <person name="Haridas S."/>
            <person name="Hughes K."/>
            <person name="Justo A."/>
            <person name="Karasinski D."/>
            <person name="Kautmanova I."/>
            <person name="Kiss B."/>
            <person name="Kocsube S."/>
            <person name="Kotiranta H."/>
            <person name="LaButti K.M."/>
            <person name="Lechner B.E."/>
            <person name="Liimatainen K."/>
            <person name="Lipzen A."/>
            <person name="Lukacs Z."/>
            <person name="Mihaltcheva S."/>
            <person name="Morgado L.N."/>
            <person name="Niskanen T."/>
            <person name="Noordeloos M.E."/>
            <person name="Ohm R.A."/>
            <person name="Ortiz-Santana B."/>
            <person name="Ovrebo C."/>
            <person name="Racz N."/>
            <person name="Riley R."/>
            <person name="Savchenko A."/>
            <person name="Shiryaev A."/>
            <person name="Soop K."/>
            <person name="Spirin V."/>
            <person name="Szebenyi C."/>
            <person name="Tomsovsky M."/>
            <person name="Tulloss R.E."/>
            <person name="Uehling J."/>
            <person name="Grigoriev I.V."/>
            <person name="Vagvolgyi C."/>
            <person name="Papp T."/>
            <person name="Martin F.M."/>
            <person name="Miettinen O."/>
            <person name="Hibbett D.S."/>
            <person name="Nagy L.G."/>
        </authorList>
    </citation>
    <scope>NUCLEOTIDE SEQUENCE [LARGE SCALE GENOMIC DNA]</scope>
    <source>
        <strain evidence="2 3">FP101781</strain>
    </source>
</reference>
<dbReference type="EMBL" id="QPFP01000038">
    <property type="protein sequence ID" value="TEB27632.1"/>
    <property type="molecule type" value="Genomic_DNA"/>
</dbReference>
<feature type="region of interest" description="Disordered" evidence="1">
    <location>
        <begin position="1"/>
        <end position="30"/>
    </location>
</feature>
<dbReference type="Proteomes" id="UP000298030">
    <property type="component" value="Unassembled WGS sequence"/>
</dbReference>
<feature type="non-terminal residue" evidence="2">
    <location>
        <position position="95"/>
    </location>
</feature>
<comment type="caution">
    <text evidence="2">The sequence shown here is derived from an EMBL/GenBank/DDBJ whole genome shotgun (WGS) entry which is preliminary data.</text>
</comment>
<evidence type="ECO:0000313" key="2">
    <source>
        <dbReference type="EMBL" id="TEB27632.1"/>
    </source>
</evidence>
<keyword evidence="3" id="KW-1185">Reference proteome</keyword>
<name>A0A4Y7T1V7_COPMI</name>
<evidence type="ECO:0000256" key="1">
    <source>
        <dbReference type="SAM" id="MobiDB-lite"/>
    </source>
</evidence>
<sequence length="95" mass="10651">DINSGPLPNTADWTEHAEPLPRPPDDELANPIVNQTIHDNPHLFNVSTPINIDLFEELLATHPNQPFVRSVVVGLREGFWPCADTCQDDYPTTHD</sequence>
<feature type="non-terminal residue" evidence="2">
    <location>
        <position position="1"/>
    </location>
</feature>
<organism evidence="2 3">
    <name type="scientific">Coprinellus micaceus</name>
    <name type="common">Glistening ink-cap mushroom</name>
    <name type="synonym">Coprinus micaceus</name>
    <dbReference type="NCBI Taxonomy" id="71717"/>
    <lineage>
        <taxon>Eukaryota</taxon>
        <taxon>Fungi</taxon>
        <taxon>Dikarya</taxon>
        <taxon>Basidiomycota</taxon>
        <taxon>Agaricomycotina</taxon>
        <taxon>Agaricomycetes</taxon>
        <taxon>Agaricomycetidae</taxon>
        <taxon>Agaricales</taxon>
        <taxon>Agaricineae</taxon>
        <taxon>Psathyrellaceae</taxon>
        <taxon>Coprinellus</taxon>
    </lineage>
</organism>